<feature type="compositionally biased region" description="Basic and acidic residues" evidence="2">
    <location>
        <begin position="484"/>
        <end position="508"/>
    </location>
</feature>
<sequence length="508" mass="59085">MENIDINPKVSSDFISSDIGQKIFMMLSSPNHKNLVHVQRSIEPIVKVNNKPPSSVSSNITSMRKTIPKVPRTGNNVINKQAPTSSNRSTHIQNFTHRDEQRFSRINQQRQRQQNKLHKKRINYQRQLAAASRNSRDEDYSDDGFDLKQADLRLLRLVKRELLNYIEEIPSKKLKSGELTATEIRPYIREIHFPRFKKYLLNKGIRAPSEMILRCIKDLHISRRDVWLKKQRKLREERSQEQTNLKPVQIISNHVISTNEELRKELESMKARIEELETDSIIKSQDIEKQKVEIKQLKEELNKKDTTTDIKKLKQEIDELNEFKFNFMSLFDTLGSELSELKIKFEQNEFFGDSLIAERLQLNEIKNESLKPRRKNINNLTSRQSFKTTPLVQAFEPLPNLENNVILRSSDDESTDDEIMNKSFSKGFIGSNSGFLPQSRSQSSNVNPIQLSYSPFVHPPPQAPLGSFTQAPLSPFTQAPLNHYDPDTRDSIPQRRSSRTDRRNINDI</sequence>
<dbReference type="Proteomes" id="UP000789570">
    <property type="component" value="Unassembled WGS sequence"/>
</dbReference>
<evidence type="ECO:0000256" key="2">
    <source>
        <dbReference type="SAM" id="MobiDB-lite"/>
    </source>
</evidence>
<feature type="coiled-coil region" evidence="1">
    <location>
        <begin position="259"/>
        <end position="323"/>
    </location>
</feature>
<feature type="compositionally biased region" description="Polar residues" evidence="2">
    <location>
        <begin position="467"/>
        <end position="480"/>
    </location>
</feature>
<keyword evidence="4" id="KW-1185">Reference proteome</keyword>
<feature type="region of interest" description="Disordered" evidence="2">
    <location>
        <begin position="69"/>
        <end position="142"/>
    </location>
</feature>
<keyword evidence="1" id="KW-0175">Coiled coil</keyword>
<evidence type="ECO:0000256" key="1">
    <source>
        <dbReference type="SAM" id="Coils"/>
    </source>
</evidence>
<evidence type="ECO:0000313" key="3">
    <source>
        <dbReference type="EMBL" id="CAG8543872.1"/>
    </source>
</evidence>
<organism evidence="3 4">
    <name type="scientific">Funneliformis caledonium</name>
    <dbReference type="NCBI Taxonomy" id="1117310"/>
    <lineage>
        <taxon>Eukaryota</taxon>
        <taxon>Fungi</taxon>
        <taxon>Fungi incertae sedis</taxon>
        <taxon>Mucoromycota</taxon>
        <taxon>Glomeromycotina</taxon>
        <taxon>Glomeromycetes</taxon>
        <taxon>Glomerales</taxon>
        <taxon>Glomeraceae</taxon>
        <taxon>Funneliformis</taxon>
    </lineage>
</organism>
<feature type="region of interest" description="Disordered" evidence="2">
    <location>
        <begin position="452"/>
        <end position="508"/>
    </location>
</feature>
<dbReference type="EMBL" id="CAJVPQ010001293">
    <property type="protein sequence ID" value="CAG8543872.1"/>
    <property type="molecule type" value="Genomic_DNA"/>
</dbReference>
<protein>
    <submittedName>
        <fullName evidence="3">16013_t:CDS:1</fullName>
    </submittedName>
</protein>
<feature type="compositionally biased region" description="Basic residues" evidence="2">
    <location>
        <begin position="113"/>
        <end position="123"/>
    </location>
</feature>
<feature type="compositionally biased region" description="Polar residues" evidence="2">
    <location>
        <begin position="73"/>
        <end position="95"/>
    </location>
</feature>
<accession>A0A9N9FML3</accession>
<name>A0A9N9FML3_9GLOM</name>
<comment type="caution">
    <text evidence="3">The sequence shown here is derived from an EMBL/GenBank/DDBJ whole genome shotgun (WGS) entry which is preliminary data.</text>
</comment>
<dbReference type="OrthoDB" id="2447629at2759"/>
<reference evidence="3" key="1">
    <citation type="submission" date="2021-06" db="EMBL/GenBank/DDBJ databases">
        <authorList>
            <person name="Kallberg Y."/>
            <person name="Tangrot J."/>
            <person name="Rosling A."/>
        </authorList>
    </citation>
    <scope>NUCLEOTIDE SEQUENCE</scope>
    <source>
        <strain evidence="3">UK204</strain>
    </source>
</reference>
<evidence type="ECO:0000313" key="4">
    <source>
        <dbReference type="Proteomes" id="UP000789570"/>
    </source>
</evidence>
<gene>
    <name evidence="3" type="ORF">FCALED_LOCUS5774</name>
</gene>
<proteinExistence type="predicted"/>
<dbReference type="AlphaFoldDB" id="A0A9N9FML3"/>